<evidence type="ECO:0000256" key="1">
    <source>
        <dbReference type="ARBA" id="ARBA00022793"/>
    </source>
</evidence>
<sequence length="107" mass="12717">MQMGSQENQKPETIKPLDPEEFRRQGHMVVDFLADYYRNVDKYPVRSQVEPGYLRERLPESAPDEPEPIEKNTTRCAKGYCSRDHTLAESKLFCLFSLHWKHCWISW</sequence>
<evidence type="ECO:0000313" key="4">
    <source>
        <dbReference type="Proteomes" id="UP001604336"/>
    </source>
</evidence>
<accession>A0ABD1UFJ9</accession>
<comment type="caution">
    <text evidence="3">The sequence shown here is derived from an EMBL/GenBank/DDBJ whole genome shotgun (WGS) entry which is preliminary data.</text>
</comment>
<dbReference type="EMBL" id="JBFOLK010000003">
    <property type="protein sequence ID" value="KAL2523812.1"/>
    <property type="molecule type" value="Genomic_DNA"/>
</dbReference>
<dbReference type="PANTHER" id="PTHR11999">
    <property type="entry name" value="GROUP II PYRIDOXAL-5-PHOSPHATE DECARBOXYLASE"/>
    <property type="match status" value="1"/>
</dbReference>
<dbReference type="GO" id="GO:0016831">
    <property type="term" value="F:carboxy-lyase activity"/>
    <property type="evidence" value="ECO:0007669"/>
    <property type="project" value="UniProtKB-KW"/>
</dbReference>
<keyword evidence="4" id="KW-1185">Reference proteome</keyword>
<dbReference type="PANTHER" id="PTHR11999:SF96">
    <property type="entry name" value="TYROSINE DECARBOXYLASE"/>
    <property type="match status" value="1"/>
</dbReference>
<dbReference type="SUPFAM" id="SSF53383">
    <property type="entry name" value="PLP-dependent transferases"/>
    <property type="match status" value="1"/>
</dbReference>
<name>A0ABD1UFJ9_9LAMI</name>
<gene>
    <name evidence="3" type="ORF">Adt_08866</name>
</gene>
<dbReference type="InterPro" id="IPR015424">
    <property type="entry name" value="PyrdxlP-dep_Trfase"/>
</dbReference>
<feature type="compositionally biased region" description="Basic and acidic residues" evidence="2">
    <location>
        <begin position="9"/>
        <end position="20"/>
    </location>
</feature>
<proteinExistence type="predicted"/>
<dbReference type="Gene3D" id="1.20.1340.10">
    <property type="entry name" value="dopa decarboxylase, N-terminal domain"/>
    <property type="match status" value="1"/>
</dbReference>
<protein>
    <submittedName>
        <fullName evidence="3">Tyrosine decarboxylase 1</fullName>
    </submittedName>
</protein>
<dbReference type="InterPro" id="IPR010977">
    <property type="entry name" value="Aromatic_deC"/>
</dbReference>
<dbReference type="PRINTS" id="PR00800">
    <property type="entry name" value="YHDCRBOXLASE"/>
</dbReference>
<evidence type="ECO:0000256" key="2">
    <source>
        <dbReference type="SAM" id="MobiDB-lite"/>
    </source>
</evidence>
<feature type="region of interest" description="Disordered" evidence="2">
    <location>
        <begin position="1"/>
        <end position="20"/>
    </location>
</feature>
<organism evidence="3 4">
    <name type="scientific">Abeliophyllum distichum</name>
    <dbReference type="NCBI Taxonomy" id="126358"/>
    <lineage>
        <taxon>Eukaryota</taxon>
        <taxon>Viridiplantae</taxon>
        <taxon>Streptophyta</taxon>
        <taxon>Embryophyta</taxon>
        <taxon>Tracheophyta</taxon>
        <taxon>Spermatophyta</taxon>
        <taxon>Magnoliopsida</taxon>
        <taxon>eudicotyledons</taxon>
        <taxon>Gunneridae</taxon>
        <taxon>Pentapetalae</taxon>
        <taxon>asterids</taxon>
        <taxon>lamiids</taxon>
        <taxon>Lamiales</taxon>
        <taxon>Oleaceae</taxon>
        <taxon>Forsythieae</taxon>
        <taxon>Abeliophyllum</taxon>
    </lineage>
</organism>
<dbReference type="AlphaFoldDB" id="A0ABD1UFJ9"/>
<reference evidence="4" key="1">
    <citation type="submission" date="2024-07" db="EMBL/GenBank/DDBJ databases">
        <title>Two chromosome-level genome assemblies of Korean endemic species Abeliophyllum distichum and Forsythia ovata (Oleaceae).</title>
        <authorList>
            <person name="Jang H."/>
        </authorList>
    </citation>
    <scope>NUCLEOTIDE SEQUENCE [LARGE SCALE GENOMIC DNA]</scope>
</reference>
<dbReference type="Proteomes" id="UP001604336">
    <property type="component" value="Unassembled WGS sequence"/>
</dbReference>
<keyword evidence="1" id="KW-0210">Decarboxylase</keyword>
<evidence type="ECO:0000313" key="3">
    <source>
        <dbReference type="EMBL" id="KAL2523812.1"/>
    </source>
</evidence>
<keyword evidence="1" id="KW-0456">Lyase</keyword>